<dbReference type="InterPro" id="IPR001810">
    <property type="entry name" value="F-box_dom"/>
</dbReference>
<evidence type="ECO:0000313" key="2">
    <source>
        <dbReference type="Proteomes" id="UP000887566"/>
    </source>
</evidence>
<organism evidence="2 3">
    <name type="scientific">Plectus sambesii</name>
    <dbReference type="NCBI Taxonomy" id="2011161"/>
    <lineage>
        <taxon>Eukaryota</taxon>
        <taxon>Metazoa</taxon>
        <taxon>Ecdysozoa</taxon>
        <taxon>Nematoda</taxon>
        <taxon>Chromadorea</taxon>
        <taxon>Plectida</taxon>
        <taxon>Plectina</taxon>
        <taxon>Plectoidea</taxon>
        <taxon>Plectidae</taxon>
        <taxon>Plectus</taxon>
    </lineage>
</organism>
<dbReference type="SMART" id="SM00256">
    <property type="entry name" value="FBOX"/>
    <property type="match status" value="1"/>
</dbReference>
<evidence type="ECO:0000259" key="1">
    <source>
        <dbReference type="PROSITE" id="PS50181"/>
    </source>
</evidence>
<dbReference type="InterPro" id="IPR036047">
    <property type="entry name" value="F-box-like_dom_sf"/>
</dbReference>
<protein>
    <submittedName>
        <fullName evidence="3">F-box domain-containing protein</fullName>
    </submittedName>
</protein>
<evidence type="ECO:0000313" key="3">
    <source>
        <dbReference type="WBParaSite" id="PSAMB.scaffold3049size19895.g20104.t1"/>
    </source>
</evidence>
<sequence>MSKAALKAEVGRVHAENDRLRRALTDVCGQIVCGRLMGDLPDNFLEQFSQLPDRPLEQVLRYLPAHQVPQMRFVSRKFNQLIKKCSKTMPKKERNGSVLFKSYDGRKLTVLLFDGRGCKINETTLGGNKVALSELLRFI</sequence>
<dbReference type="WBParaSite" id="PSAMB.scaffold3049size19895.g20104.t1">
    <property type="protein sequence ID" value="PSAMB.scaffold3049size19895.g20104.t1"/>
    <property type="gene ID" value="PSAMB.scaffold3049size19895.g20104"/>
</dbReference>
<name>A0A914W5A2_9BILA</name>
<dbReference type="SUPFAM" id="SSF81383">
    <property type="entry name" value="F-box domain"/>
    <property type="match status" value="1"/>
</dbReference>
<accession>A0A914W5A2</accession>
<reference evidence="3" key="1">
    <citation type="submission" date="2022-11" db="UniProtKB">
        <authorList>
            <consortium name="WormBaseParasite"/>
        </authorList>
    </citation>
    <scope>IDENTIFICATION</scope>
</reference>
<dbReference type="Proteomes" id="UP000887566">
    <property type="component" value="Unplaced"/>
</dbReference>
<proteinExistence type="predicted"/>
<dbReference type="Pfam" id="PF00646">
    <property type="entry name" value="F-box"/>
    <property type="match status" value="1"/>
</dbReference>
<dbReference type="AlphaFoldDB" id="A0A914W5A2"/>
<dbReference type="PROSITE" id="PS50181">
    <property type="entry name" value="FBOX"/>
    <property type="match status" value="1"/>
</dbReference>
<keyword evidence="2" id="KW-1185">Reference proteome</keyword>
<feature type="domain" description="F-box" evidence="1">
    <location>
        <begin position="45"/>
        <end position="92"/>
    </location>
</feature>